<proteinExistence type="predicted"/>
<dbReference type="AlphaFoldDB" id="A0A4Y2PNW9"/>
<dbReference type="Proteomes" id="UP000499080">
    <property type="component" value="Unassembled WGS sequence"/>
</dbReference>
<evidence type="ECO:0000256" key="1">
    <source>
        <dbReference type="SAM" id="MobiDB-lite"/>
    </source>
</evidence>
<reference evidence="2 3" key="1">
    <citation type="journal article" date="2019" name="Sci. Rep.">
        <title>Orb-weaving spider Araneus ventricosus genome elucidates the spidroin gene catalogue.</title>
        <authorList>
            <person name="Kono N."/>
            <person name="Nakamura H."/>
            <person name="Ohtoshi R."/>
            <person name="Moran D.A.P."/>
            <person name="Shinohara A."/>
            <person name="Yoshida Y."/>
            <person name="Fujiwara M."/>
            <person name="Mori M."/>
            <person name="Tomita M."/>
            <person name="Arakawa K."/>
        </authorList>
    </citation>
    <scope>NUCLEOTIDE SEQUENCE [LARGE SCALE GENOMIC DNA]</scope>
</reference>
<evidence type="ECO:0000313" key="3">
    <source>
        <dbReference type="Proteomes" id="UP000499080"/>
    </source>
</evidence>
<keyword evidence="3" id="KW-1185">Reference proteome</keyword>
<accession>A0A4Y2PNW9</accession>
<organism evidence="2 3">
    <name type="scientific">Araneus ventricosus</name>
    <name type="common">Orbweaver spider</name>
    <name type="synonym">Epeira ventricosa</name>
    <dbReference type="NCBI Taxonomy" id="182803"/>
    <lineage>
        <taxon>Eukaryota</taxon>
        <taxon>Metazoa</taxon>
        <taxon>Ecdysozoa</taxon>
        <taxon>Arthropoda</taxon>
        <taxon>Chelicerata</taxon>
        <taxon>Arachnida</taxon>
        <taxon>Araneae</taxon>
        <taxon>Araneomorphae</taxon>
        <taxon>Entelegynae</taxon>
        <taxon>Araneoidea</taxon>
        <taxon>Araneidae</taxon>
        <taxon>Araneus</taxon>
    </lineage>
</organism>
<evidence type="ECO:0000313" key="2">
    <source>
        <dbReference type="EMBL" id="GBN53628.1"/>
    </source>
</evidence>
<protein>
    <submittedName>
        <fullName evidence="2">Uncharacterized protein</fullName>
    </submittedName>
</protein>
<feature type="region of interest" description="Disordered" evidence="1">
    <location>
        <begin position="1"/>
        <end position="30"/>
    </location>
</feature>
<comment type="caution">
    <text evidence="2">The sequence shown here is derived from an EMBL/GenBank/DDBJ whole genome shotgun (WGS) entry which is preliminary data.</text>
</comment>
<dbReference type="EMBL" id="BGPR01216674">
    <property type="protein sequence ID" value="GBN53628.1"/>
    <property type="molecule type" value="Genomic_DNA"/>
</dbReference>
<gene>
    <name evidence="2" type="ORF">AVEN_254225_1</name>
</gene>
<name>A0A4Y2PNW9_ARAVE</name>
<sequence>MEDKDRAEIDKPQGESPGVNRTPFSRQTPLSLLSPRNSTLFFDSVKDRLEEFFSLLYLKRKGLYLSADSNFVSESFGLNIGGRSGDSVQWTFLVEKTVINMHLIIFLSKIGTDVSVTYSKQP</sequence>
<feature type="compositionally biased region" description="Basic and acidic residues" evidence="1">
    <location>
        <begin position="1"/>
        <end position="13"/>
    </location>
</feature>